<dbReference type="PANTHER" id="PTHR43316">
    <property type="entry name" value="HYDROLASE, HALOACID DELAHOGENASE-RELATED"/>
    <property type="match status" value="1"/>
</dbReference>
<name>E0SRT2_IGNAA</name>
<dbReference type="EMBL" id="CP002098">
    <property type="protein sequence ID" value="ADM28463.1"/>
    <property type="molecule type" value="Genomic_DNA"/>
</dbReference>
<organism evidence="3 4">
    <name type="scientific">Ignisphaera aggregans (strain DSM 17230 / JCM 13409 / AQ1.S1)</name>
    <dbReference type="NCBI Taxonomy" id="583356"/>
    <lineage>
        <taxon>Archaea</taxon>
        <taxon>Thermoproteota</taxon>
        <taxon>Thermoprotei</taxon>
        <taxon>Desulfurococcales</taxon>
        <taxon>Desulfurococcaceae</taxon>
        <taxon>Ignisphaera</taxon>
    </lineage>
</organism>
<dbReference type="Gene3D" id="3.40.50.1000">
    <property type="entry name" value="HAD superfamily/HAD-like"/>
    <property type="match status" value="1"/>
</dbReference>
<comment type="similarity">
    <text evidence="1">Belongs to the HAD-like hydrolase superfamily.</text>
</comment>
<accession>E0SRT2</accession>
<dbReference type="InterPro" id="IPR051540">
    <property type="entry name" value="S-2-haloacid_dehalogenase"/>
</dbReference>
<reference evidence="3 4" key="1">
    <citation type="journal article" date="2010" name="Stand. Genomic Sci.">
        <title>Complete genome sequence of Ignisphaera aggregans type strain (AQ1.S1).</title>
        <authorList>
            <person name="Goker M."/>
            <person name="Held B."/>
            <person name="Lapidus A."/>
            <person name="Nolan M."/>
            <person name="Spring S."/>
            <person name="Yasawong M."/>
            <person name="Lucas S."/>
            <person name="Glavina Del Rio T."/>
            <person name="Tice H."/>
            <person name="Cheng J.F."/>
            <person name="Goodwin L."/>
            <person name="Tapia R."/>
            <person name="Pitluck S."/>
            <person name="Liolios K."/>
            <person name="Ivanova N."/>
            <person name="Mavromatis K."/>
            <person name="Mikhailova N."/>
            <person name="Pati A."/>
            <person name="Chen A."/>
            <person name="Palaniappan K."/>
            <person name="Brambilla E."/>
            <person name="Land M."/>
            <person name="Hauser L."/>
            <person name="Chang Y.J."/>
            <person name="Jeffries C.D."/>
            <person name="Brettin T."/>
            <person name="Detter J.C."/>
            <person name="Han C."/>
            <person name="Rohde M."/>
            <person name="Sikorski J."/>
            <person name="Woyke T."/>
            <person name="Bristow J."/>
            <person name="Eisen J.A."/>
            <person name="Markowitz V."/>
            <person name="Hugenholtz P."/>
            <person name="Kyrpides N.C."/>
            <person name="Klenk H.P."/>
        </authorList>
    </citation>
    <scope>NUCLEOTIDE SEQUENCE [LARGE SCALE GENOMIC DNA]</scope>
    <source>
        <strain evidence="4">DSM 17230 / JCM 13409 / AQ1.S1</strain>
    </source>
</reference>
<sequence length="239" mass="26761">MAIKVVSFDVWGTLLDTDKMFNAIISQLSNTLGIDVDRVGNILLSVYSDVKDLRRYGDVDGFEIVMLSQKMLADRLGIDVERISMAIENTFSSIDPNSLLYSDTLSSLEILKRLGFRIGIIGNTVFWGSICTRRLLRETGISRYIEIQVFSDELRIQKPDRRIFLEFCRKLDVKPYEVIHIGDSVIEDIGGALSSGMKAIYIDRNGTTLGGARYIAIKSLGIGIIRTLNDIANIIEELS</sequence>
<dbReference type="GO" id="GO:0016787">
    <property type="term" value="F:hydrolase activity"/>
    <property type="evidence" value="ECO:0007669"/>
    <property type="project" value="UniProtKB-KW"/>
</dbReference>
<dbReference type="Gene3D" id="1.10.150.400">
    <property type="match status" value="1"/>
</dbReference>
<dbReference type="BioCyc" id="IAGG583356:GHAH-1653-MONOMER"/>
<dbReference type="Pfam" id="PF00702">
    <property type="entry name" value="Hydrolase"/>
    <property type="match status" value="1"/>
</dbReference>
<dbReference type="SFLD" id="SFLDG01129">
    <property type="entry name" value="C1.5:_HAD__Beta-PGM__Phosphata"/>
    <property type="match status" value="1"/>
</dbReference>
<dbReference type="InterPro" id="IPR023214">
    <property type="entry name" value="HAD_sf"/>
</dbReference>
<keyword evidence="2 3" id="KW-0378">Hydrolase</keyword>
<dbReference type="KEGG" id="iag:Igag_1665"/>
<evidence type="ECO:0000256" key="1">
    <source>
        <dbReference type="ARBA" id="ARBA00007958"/>
    </source>
</evidence>
<dbReference type="Proteomes" id="UP000001304">
    <property type="component" value="Chromosome"/>
</dbReference>
<gene>
    <name evidence="3" type="ordered locus">Igag_1665</name>
</gene>
<evidence type="ECO:0000256" key="2">
    <source>
        <dbReference type="ARBA" id="ARBA00022801"/>
    </source>
</evidence>
<evidence type="ECO:0000313" key="4">
    <source>
        <dbReference type="Proteomes" id="UP000001304"/>
    </source>
</evidence>
<evidence type="ECO:0000313" key="3">
    <source>
        <dbReference type="EMBL" id="ADM28463.1"/>
    </source>
</evidence>
<dbReference type="HOGENOM" id="CLU_045011_8_3_2"/>
<dbReference type="PANTHER" id="PTHR43316:SF3">
    <property type="entry name" value="HALOACID DEHALOGENASE, TYPE II (AFU_ORTHOLOGUE AFUA_2G07750)-RELATED"/>
    <property type="match status" value="1"/>
</dbReference>
<proteinExistence type="inferred from homology"/>
<keyword evidence="4" id="KW-1185">Reference proteome</keyword>
<dbReference type="AlphaFoldDB" id="E0SRT2"/>
<dbReference type="STRING" id="583356.Igag_1665"/>
<dbReference type="InterPro" id="IPR006439">
    <property type="entry name" value="HAD-SF_hydro_IA"/>
</dbReference>
<dbReference type="SUPFAM" id="SSF56784">
    <property type="entry name" value="HAD-like"/>
    <property type="match status" value="1"/>
</dbReference>
<dbReference type="NCBIfam" id="TIGR01549">
    <property type="entry name" value="HAD-SF-IA-v1"/>
    <property type="match status" value="1"/>
</dbReference>
<dbReference type="SFLD" id="SFLDS00003">
    <property type="entry name" value="Haloacid_Dehalogenase"/>
    <property type="match status" value="1"/>
</dbReference>
<protein>
    <submittedName>
        <fullName evidence="3">HAD-superfamily hydrolase, subfamily IA, variant 1</fullName>
    </submittedName>
</protein>
<dbReference type="InterPro" id="IPR036412">
    <property type="entry name" value="HAD-like_sf"/>
</dbReference>